<sequence length="59" mass="6721">MHHRVFLRSPNHPICCPPKDTELKKVTIDRSFRYSRNGGCDCKSICPVMGSTIIFKLVS</sequence>
<proteinExistence type="predicted"/>
<accession>A0A336LIK5</accession>
<protein>
    <submittedName>
        <fullName evidence="2">CSON005652 protein</fullName>
    </submittedName>
</protein>
<evidence type="ECO:0000313" key="2">
    <source>
        <dbReference type="EMBL" id="SSX17912.1"/>
    </source>
</evidence>
<dbReference type="EMBL" id="UFQT01000021">
    <property type="protein sequence ID" value="SSX17912.1"/>
    <property type="molecule type" value="Genomic_DNA"/>
</dbReference>
<evidence type="ECO:0000313" key="1">
    <source>
        <dbReference type="EMBL" id="SSW97526.1"/>
    </source>
</evidence>
<dbReference type="VEuPathDB" id="VectorBase:CSON005652"/>
<dbReference type="AlphaFoldDB" id="A0A336LIK5"/>
<organism evidence="2">
    <name type="scientific">Culicoides sonorensis</name>
    <name type="common">Biting midge</name>
    <dbReference type="NCBI Taxonomy" id="179676"/>
    <lineage>
        <taxon>Eukaryota</taxon>
        <taxon>Metazoa</taxon>
        <taxon>Ecdysozoa</taxon>
        <taxon>Arthropoda</taxon>
        <taxon>Hexapoda</taxon>
        <taxon>Insecta</taxon>
        <taxon>Pterygota</taxon>
        <taxon>Neoptera</taxon>
        <taxon>Endopterygota</taxon>
        <taxon>Diptera</taxon>
        <taxon>Nematocera</taxon>
        <taxon>Chironomoidea</taxon>
        <taxon>Ceratopogonidae</taxon>
        <taxon>Ceratopogoninae</taxon>
        <taxon>Culicoides</taxon>
        <taxon>Monoculicoides</taxon>
    </lineage>
</organism>
<dbReference type="EMBL" id="UFQS01000021">
    <property type="protein sequence ID" value="SSW97526.1"/>
    <property type="molecule type" value="Genomic_DNA"/>
</dbReference>
<gene>
    <name evidence="2" type="primary">CSON005652</name>
</gene>
<reference evidence="1" key="1">
    <citation type="submission" date="2018-04" db="EMBL/GenBank/DDBJ databases">
        <authorList>
            <person name="Go L.Y."/>
            <person name="Mitchell J.A."/>
        </authorList>
    </citation>
    <scope>NUCLEOTIDE SEQUENCE</scope>
    <source>
        <tissue evidence="1">Whole organism</tissue>
    </source>
</reference>
<name>A0A336LIK5_CULSO</name>
<reference evidence="2" key="2">
    <citation type="submission" date="2018-07" db="EMBL/GenBank/DDBJ databases">
        <authorList>
            <person name="Quirk P.G."/>
            <person name="Krulwich T.A."/>
        </authorList>
    </citation>
    <scope>NUCLEOTIDE SEQUENCE</scope>
</reference>